<reference evidence="2 3" key="2">
    <citation type="submission" date="2016-08" db="EMBL/GenBank/DDBJ databases">
        <title>Pervasive Adenine N6-methylation of Active Genes in Fungi.</title>
        <authorList>
            <consortium name="DOE Joint Genome Institute"/>
            <person name="Mondo S.J."/>
            <person name="Dannebaum R.O."/>
            <person name="Kuo R.C."/>
            <person name="Labutti K."/>
            <person name="Haridas S."/>
            <person name="Kuo A."/>
            <person name="Salamov A."/>
            <person name="Ahrendt S.R."/>
            <person name="Lipzen A."/>
            <person name="Sullivan W."/>
            <person name="Andreopoulos W.B."/>
            <person name="Clum A."/>
            <person name="Lindquist E."/>
            <person name="Daum C."/>
            <person name="Ramamoorthy G.K."/>
            <person name="Gryganskyi A."/>
            <person name="Culley D."/>
            <person name="Magnuson J.K."/>
            <person name="James T.Y."/>
            <person name="O'Malley M.A."/>
            <person name="Stajich J.E."/>
            <person name="Spatafora J.W."/>
            <person name="Visel A."/>
            <person name="Grigoriev I.V."/>
        </authorList>
    </citation>
    <scope>NUCLEOTIDE SEQUENCE [LARGE SCALE GENOMIC DNA]</scope>
    <source>
        <strain evidence="3">finn</strain>
    </source>
</reference>
<protein>
    <submittedName>
        <fullName evidence="2">Uncharacterized protein</fullName>
    </submittedName>
</protein>
<feature type="coiled-coil region" evidence="1">
    <location>
        <begin position="182"/>
        <end position="249"/>
    </location>
</feature>
<evidence type="ECO:0000256" key="1">
    <source>
        <dbReference type="SAM" id="Coils"/>
    </source>
</evidence>
<reference evidence="2 3" key="1">
    <citation type="submission" date="2016-08" db="EMBL/GenBank/DDBJ databases">
        <title>Genomes of anaerobic fungi encode conserved fungal cellulosomes for biomass hydrolysis.</title>
        <authorList>
            <consortium name="DOE Joint Genome Institute"/>
            <person name="Haitjema C.H."/>
            <person name="Gilmore S.P."/>
            <person name="Henske J.K."/>
            <person name="Solomon K.V."/>
            <person name="De Groot R."/>
            <person name="Kuo A."/>
            <person name="Mondo S.J."/>
            <person name="Salamov A.A."/>
            <person name="Labutti K."/>
            <person name="Zhao Z."/>
            <person name="Chiniquy J."/>
            <person name="Barry K."/>
            <person name="Brewer H.M."/>
            <person name="Purvine S.O."/>
            <person name="Wright A.T."/>
            <person name="Boxma B."/>
            <person name="Van Alen T."/>
            <person name="Hackstein J.H."/>
            <person name="Baker S.E."/>
            <person name="Grigoriev I.V."/>
            <person name="O'Malley M.A."/>
        </authorList>
    </citation>
    <scope>NUCLEOTIDE SEQUENCE [LARGE SCALE GENOMIC DNA]</scope>
    <source>
        <strain evidence="3">finn</strain>
    </source>
</reference>
<keyword evidence="1" id="KW-0175">Coiled coil</keyword>
<sequence>DSEGTSEVVENYVNTLENEVKDNKTLETTFKNNFGGNNIIQNYNPQNSGAVVLESTNKIYQELELKRQSDKEELQTAMKNFMDQMMTQFANLTTTLSASIQANIIENKSQIEKIRMQMANKAENVEVQQLANVIDNNTVKPMDLTAAVTLVKEEINQNKLSTVKSSDLLPLEQEVNEQGKMVDKYTQEIIALRNRLAVLQREILQLSEKTKEDNTFTQNITKNVKNEMAEKLQVVRNDIRKAIKGLEDKL</sequence>
<feature type="non-terminal residue" evidence="2">
    <location>
        <position position="250"/>
    </location>
</feature>
<accession>A0A1Y1VM51</accession>
<evidence type="ECO:0000313" key="2">
    <source>
        <dbReference type="EMBL" id="ORX59225.1"/>
    </source>
</evidence>
<gene>
    <name evidence="2" type="ORF">BCR36DRAFT_248000</name>
</gene>
<keyword evidence="3" id="KW-1185">Reference proteome</keyword>
<name>A0A1Y1VM51_9FUNG</name>
<dbReference type="Proteomes" id="UP000193719">
    <property type="component" value="Unassembled WGS sequence"/>
</dbReference>
<evidence type="ECO:0000313" key="3">
    <source>
        <dbReference type="Proteomes" id="UP000193719"/>
    </source>
</evidence>
<feature type="coiled-coil region" evidence="1">
    <location>
        <begin position="53"/>
        <end position="80"/>
    </location>
</feature>
<dbReference type="OrthoDB" id="10558001at2759"/>
<dbReference type="EMBL" id="MCFH01000003">
    <property type="protein sequence ID" value="ORX59225.1"/>
    <property type="molecule type" value="Genomic_DNA"/>
</dbReference>
<feature type="non-terminal residue" evidence="2">
    <location>
        <position position="1"/>
    </location>
</feature>
<organism evidence="2 3">
    <name type="scientific">Piromyces finnis</name>
    <dbReference type="NCBI Taxonomy" id="1754191"/>
    <lineage>
        <taxon>Eukaryota</taxon>
        <taxon>Fungi</taxon>
        <taxon>Fungi incertae sedis</taxon>
        <taxon>Chytridiomycota</taxon>
        <taxon>Chytridiomycota incertae sedis</taxon>
        <taxon>Neocallimastigomycetes</taxon>
        <taxon>Neocallimastigales</taxon>
        <taxon>Neocallimastigaceae</taxon>
        <taxon>Piromyces</taxon>
    </lineage>
</organism>
<dbReference type="AlphaFoldDB" id="A0A1Y1VM51"/>
<comment type="caution">
    <text evidence="2">The sequence shown here is derived from an EMBL/GenBank/DDBJ whole genome shotgun (WGS) entry which is preliminary data.</text>
</comment>
<proteinExistence type="predicted"/>